<keyword evidence="4" id="KW-1185">Reference proteome</keyword>
<dbReference type="SMART" id="SM00347">
    <property type="entry name" value="HTH_MARR"/>
    <property type="match status" value="1"/>
</dbReference>
<dbReference type="Proteomes" id="UP000298615">
    <property type="component" value="Chromosome"/>
</dbReference>
<dbReference type="PROSITE" id="PS50995">
    <property type="entry name" value="HTH_MARR_2"/>
    <property type="match status" value="1"/>
</dbReference>
<accession>A0A4D7CWS6</accession>
<dbReference type="Pfam" id="PF01047">
    <property type="entry name" value="MarR"/>
    <property type="match status" value="1"/>
</dbReference>
<name>A0A4D7CWS6_9ENTE</name>
<dbReference type="OrthoDB" id="9799747at2"/>
<protein>
    <submittedName>
        <fullName evidence="3">MarR family transcriptional regulator</fullName>
    </submittedName>
</protein>
<dbReference type="InterPro" id="IPR036388">
    <property type="entry name" value="WH-like_DNA-bd_sf"/>
</dbReference>
<evidence type="ECO:0000256" key="2">
    <source>
        <dbReference type="ARBA" id="ARBA00023163"/>
    </source>
</evidence>
<dbReference type="SUPFAM" id="SSF46785">
    <property type="entry name" value="Winged helix' DNA-binding domain"/>
    <property type="match status" value="1"/>
</dbReference>
<reference evidence="3 4" key="1">
    <citation type="submission" date="2019-04" db="EMBL/GenBank/DDBJ databases">
        <title>Vagococcus sp. nov., isolated from faeces of yaks (Bos grunniens).</title>
        <authorList>
            <person name="Ge Y."/>
        </authorList>
    </citation>
    <scope>NUCLEOTIDE SEQUENCE [LARGE SCALE GENOMIC DNA]</scope>
    <source>
        <strain evidence="3 4">MN-17</strain>
    </source>
</reference>
<dbReference type="Gene3D" id="1.10.10.10">
    <property type="entry name" value="Winged helix-like DNA-binding domain superfamily/Winged helix DNA-binding domain"/>
    <property type="match status" value="1"/>
</dbReference>
<dbReference type="PRINTS" id="PR00598">
    <property type="entry name" value="HTHMARR"/>
</dbReference>
<dbReference type="PANTHER" id="PTHR33164:SF56">
    <property type="entry name" value="HTH-TYPE TRANSCRIPTIONAL REGULATOR MHQR"/>
    <property type="match status" value="1"/>
</dbReference>
<proteinExistence type="predicted"/>
<dbReference type="EMBL" id="CP039712">
    <property type="protein sequence ID" value="QCI86386.1"/>
    <property type="molecule type" value="Genomic_DNA"/>
</dbReference>
<keyword evidence="2" id="KW-0804">Transcription</keyword>
<evidence type="ECO:0000313" key="3">
    <source>
        <dbReference type="EMBL" id="QCI86386.1"/>
    </source>
</evidence>
<dbReference type="RefSeq" id="WP_136953217.1">
    <property type="nucleotide sequence ID" value="NZ_CP039712.1"/>
</dbReference>
<dbReference type="InterPro" id="IPR000835">
    <property type="entry name" value="HTH_MarR-typ"/>
</dbReference>
<dbReference type="InterPro" id="IPR036390">
    <property type="entry name" value="WH_DNA-bd_sf"/>
</dbReference>
<keyword evidence="1" id="KW-0805">Transcription regulation</keyword>
<dbReference type="KEGG" id="vao:FA707_05140"/>
<dbReference type="PANTHER" id="PTHR33164">
    <property type="entry name" value="TRANSCRIPTIONAL REGULATOR, MARR FAMILY"/>
    <property type="match status" value="1"/>
</dbReference>
<dbReference type="AlphaFoldDB" id="A0A4D7CWS6"/>
<evidence type="ECO:0000256" key="1">
    <source>
        <dbReference type="ARBA" id="ARBA00023015"/>
    </source>
</evidence>
<evidence type="ECO:0000313" key="4">
    <source>
        <dbReference type="Proteomes" id="UP000298615"/>
    </source>
</evidence>
<dbReference type="InterPro" id="IPR039422">
    <property type="entry name" value="MarR/SlyA-like"/>
</dbReference>
<sequence length="141" mass="16252">MKNTEIALRNFIAIMRTKDSIEKVVKEDVKKYGLNLTEFAVLELLYSKGEQPIQQIADKILIASSSTTYVVDKLVAKNLVDRQVSPNDRRVYYAKLTAHGQKLMDEIFPKHTLTIQKIFSTLDQQEMKQLQRLLLKVNQAN</sequence>
<dbReference type="GO" id="GO:0003700">
    <property type="term" value="F:DNA-binding transcription factor activity"/>
    <property type="evidence" value="ECO:0007669"/>
    <property type="project" value="InterPro"/>
</dbReference>
<dbReference type="GO" id="GO:0006950">
    <property type="term" value="P:response to stress"/>
    <property type="evidence" value="ECO:0007669"/>
    <property type="project" value="TreeGrafter"/>
</dbReference>
<organism evidence="3 4">
    <name type="scientific">Vagococcus zengguangii</name>
    <dbReference type="NCBI Taxonomy" id="2571750"/>
    <lineage>
        <taxon>Bacteria</taxon>
        <taxon>Bacillati</taxon>
        <taxon>Bacillota</taxon>
        <taxon>Bacilli</taxon>
        <taxon>Lactobacillales</taxon>
        <taxon>Enterococcaceae</taxon>
        <taxon>Vagococcus</taxon>
    </lineage>
</organism>
<gene>
    <name evidence="3" type="ORF">FA707_05140</name>
</gene>